<dbReference type="KEGG" id="pdh:B9T62_25025"/>
<dbReference type="EMBL" id="CP021780">
    <property type="protein sequence ID" value="ASA23754.1"/>
    <property type="molecule type" value="Genomic_DNA"/>
</dbReference>
<sequence length="248" mass="27426">MRQRRSYAAIITIIYTAVILLTLVSFFLLGFSESLVRFVISLAAVLLGESITYGYSIYWLRTAAGGGGKSPVLISGAYIIAIYIAVVLLLVVILDRLLHIPAAGYAAAQLLVMIAGISSLAATAFYGRNATAQENKAEGASRSFRRHRDELEEIRRLARSWKHTGAERLLKLLHGLEENFKYSDPVSNAALYATEDLLRQQISLLHDQVELLLAAGEPQTDWEETFGEMADSINATLQRRNRELAALK</sequence>
<name>A0A2Z2KCW7_9BACL</name>
<organism evidence="2 3">
    <name type="scientific">Paenibacillus donghaensis</name>
    <dbReference type="NCBI Taxonomy" id="414771"/>
    <lineage>
        <taxon>Bacteria</taxon>
        <taxon>Bacillati</taxon>
        <taxon>Bacillota</taxon>
        <taxon>Bacilli</taxon>
        <taxon>Bacillales</taxon>
        <taxon>Paenibacillaceae</taxon>
        <taxon>Paenibacillus</taxon>
    </lineage>
</organism>
<dbReference type="OrthoDB" id="2660515at2"/>
<feature type="transmembrane region" description="Helical" evidence="1">
    <location>
        <begin position="72"/>
        <end position="94"/>
    </location>
</feature>
<evidence type="ECO:0000313" key="2">
    <source>
        <dbReference type="EMBL" id="ASA23754.1"/>
    </source>
</evidence>
<reference evidence="2 3" key="1">
    <citation type="submission" date="2017-06" db="EMBL/GenBank/DDBJ databases">
        <title>Complete genome sequence of Paenibacillus donghaensis KCTC 13049T isolated from East Sea sediment, South Korea.</title>
        <authorList>
            <person name="Jung B.K."/>
            <person name="Hong S.-J."/>
            <person name="Shin J.-H."/>
        </authorList>
    </citation>
    <scope>NUCLEOTIDE SEQUENCE [LARGE SCALE GENOMIC DNA]</scope>
    <source>
        <strain evidence="2 3">KCTC 13049</strain>
    </source>
</reference>
<dbReference type="Proteomes" id="UP000249890">
    <property type="component" value="Chromosome"/>
</dbReference>
<keyword evidence="3" id="KW-1185">Reference proteome</keyword>
<accession>A0A2Z2KCW7</accession>
<keyword evidence="1" id="KW-0812">Transmembrane</keyword>
<feature type="transmembrane region" description="Helical" evidence="1">
    <location>
        <begin position="35"/>
        <end position="60"/>
    </location>
</feature>
<feature type="transmembrane region" description="Helical" evidence="1">
    <location>
        <begin position="106"/>
        <end position="126"/>
    </location>
</feature>
<feature type="transmembrane region" description="Helical" evidence="1">
    <location>
        <begin position="7"/>
        <end position="29"/>
    </location>
</feature>
<gene>
    <name evidence="2" type="ORF">B9T62_25025</name>
</gene>
<evidence type="ECO:0000256" key="1">
    <source>
        <dbReference type="SAM" id="Phobius"/>
    </source>
</evidence>
<proteinExistence type="predicted"/>
<dbReference type="RefSeq" id="WP_087917740.1">
    <property type="nucleotide sequence ID" value="NZ_CP021780.1"/>
</dbReference>
<dbReference type="AlphaFoldDB" id="A0A2Z2KCW7"/>
<protein>
    <submittedName>
        <fullName evidence="2">Uncharacterized protein</fullName>
    </submittedName>
</protein>
<keyword evidence="1" id="KW-1133">Transmembrane helix</keyword>
<evidence type="ECO:0000313" key="3">
    <source>
        <dbReference type="Proteomes" id="UP000249890"/>
    </source>
</evidence>
<keyword evidence="1" id="KW-0472">Membrane</keyword>